<dbReference type="GO" id="GO:0012505">
    <property type="term" value="C:endomembrane system"/>
    <property type="evidence" value="ECO:0007669"/>
    <property type="project" value="UniProtKB-SubCell"/>
</dbReference>
<keyword evidence="4 6" id="KW-0472">Membrane</keyword>
<dbReference type="Pfam" id="PF12697">
    <property type="entry name" value="Abhydrolase_6"/>
    <property type="match status" value="1"/>
</dbReference>
<dbReference type="PANTHER" id="PTHR10989:SF16">
    <property type="entry name" value="AT02829P-RELATED"/>
    <property type="match status" value="1"/>
</dbReference>
<evidence type="ECO:0000313" key="9">
    <source>
        <dbReference type="Proteomes" id="UP000053758"/>
    </source>
</evidence>
<evidence type="ECO:0000256" key="5">
    <source>
        <dbReference type="SAM" id="MobiDB-lite"/>
    </source>
</evidence>
<feature type="transmembrane region" description="Helical" evidence="6">
    <location>
        <begin position="676"/>
        <end position="695"/>
    </location>
</feature>
<evidence type="ECO:0000259" key="7">
    <source>
        <dbReference type="Pfam" id="PF12697"/>
    </source>
</evidence>
<proteinExistence type="predicted"/>
<dbReference type="Proteomes" id="UP000053758">
    <property type="component" value="Unassembled WGS sequence"/>
</dbReference>
<dbReference type="AlphaFoldDB" id="A0A081CI74"/>
<evidence type="ECO:0000256" key="1">
    <source>
        <dbReference type="ARBA" id="ARBA00004127"/>
    </source>
</evidence>
<evidence type="ECO:0000313" key="8">
    <source>
        <dbReference type="EMBL" id="GAK66370.1"/>
    </source>
</evidence>
<feature type="region of interest" description="Disordered" evidence="5">
    <location>
        <begin position="461"/>
        <end position="480"/>
    </location>
</feature>
<keyword evidence="9" id="KW-1185">Reference proteome</keyword>
<comment type="subcellular location">
    <subcellularLocation>
        <location evidence="1">Endomembrane system</location>
        <topology evidence="1">Multi-pass membrane protein</topology>
    </subcellularLocation>
</comment>
<dbReference type="Pfam" id="PF04750">
    <property type="entry name" value="Far-17a_AIG1"/>
    <property type="match status" value="1"/>
</dbReference>
<accession>A0A081CI74</accession>
<feature type="transmembrane region" description="Helical" evidence="6">
    <location>
        <begin position="715"/>
        <end position="736"/>
    </location>
</feature>
<evidence type="ECO:0000256" key="2">
    <source>
        <dbReference type="ARBA" id="ARBA00022692"/>
    </source>
</evidence>
<feature type="transmembrane region" description="Helical" evidence="6">
    <location>
        <begin position="521"/>
        <end position="538"/>
    </location>
</feature>
<dbReference type="RefSeq" id="XP_014655615.1">
    <property type="nucleotide sequence ID" value="XM_014800129.1"/>
</dbReference>
<dbReference type="GO" id="GO:0016020">
    <property type="term" value="C:membrane"/>
    <property type="evidence" value="ECO:0007669"/>
    <property type="project" value="InterPro"/>
</dbReference>
<evidence type="ECO:0000256" key="6">
    <source>
        <dbReference type="SAM" id="Phobius"/>
    </source>
</evidence>
<feature type="domain" description="AB hydrolase-1" evidence="7">
    <location>
        <begin position="151"/>
        <end position="438"/>
    </location>
</feature>
<dbReference type="InterPro" id="IPR000073">
    <property type="entry name" value="AB_hydrolase_1"/>
</dbReference>
<dbReference type="EMBL" id="DF830079">
    <property type="protein sequence ID" value="GAK66370.1"/>
    <property type="molecule type" value="Genomic_DNA"/>
</dbReference>
<organism evidence="8">
    <name type="scientific">Pseudozyma antarctica</name>
    <name type="common">Yeast</name>
    <name type="synonym">Candida antarctica</name>
    <dbReference type="NCBI Taxonomy" id="84753"/>
    <lineage>
        <taxon>Eukaryota</taxon>
        <taxon>Fungi</taxon>
        <taxon>Dikarya</taxon>
        <taxon>Basidiomycota</taxon>
        <taxon>Ustilaginomycotina</taxon>
        <taxon>Ustilaginomycetes</taxon>
        <taxon>Ustilaginales</taxon>
        <taxon>Ustilaginaceae</taxon>
        <taxon>Moesziomyces</taxon>
    </lineage>
</organism>
<feature type="transmembrane region" description="Helical" evidence="6">
    <location>
        <begin position="596"/>
        <end position="618"/>
    </location>
</feature>
<dbReference type="PANTHER" id="PTHR10989">
    <property type="entry name" value="ANDROGEN-INDUCED PROTEIN 1-RELATED"/>
    <property type="match status" value="1"/>
</dbReference>
<feature type="transmembrane region" description="Helical" evidence="6">
    <location>
        <begin position="558"/>
        <end position="584"/>
    </location>
</feature>
<gene>
    <name evidence="8" type="ORF">PAN0_012c4592</name>
</gene>
<reference evidence="8" key="1">
    <citation type="submission" date="2014-07" db="EMBL/GenBank/DDBJ databases">
        <title>Draft genome sequence of the yeast Pseudozyma antarctica JCM 10317 known as a producer of lipase B which used in a wide range of industrial applications.</title>
        <authorList>
            <person name="Morita T."/>
            <person name="Saika A."/>
            <person name="Koike H."/>
        </authorList>
    </citation>
    <scope>NUCLEOTIDE SEQUENCE</scope>
    <source>
        <strain evidence="8">JCM 10317</strain>
    </source>
</reference>
<sequence>MQAPKQIDTGFGSCLAPIDLEAAHLAAERLHHLCINPPLPQYPAGSSHGDGFHRTNFTMPIAYPRATYSAPLAGGESLSELLPGTHEVLSQNARAVDACHFVPVKVEPTPGLYTPFVRGGTDPKQLRKRRVLVVERLVPKRAPKNPDAKILILTHGLGFSKECYIPIIDELLRTKPNEIEEIWMIDTLGHGMSAVVNRQLDDPSPLEFSDRCIDGNDLARDILQFICCFMPSTPTTTPVEPSRTLDFHLPRLPRKKLVGIGHSFGGSALMQASYHFPDLFDSVSLLESILSTFESADRIHAVPLARYTLLKKDRWESREEARQEADSDKHMRLWHPSTRDAFAAGMLTESLTHPGTVERSADKVAEALSIRGNRPGMQLSQYLHCLPARLPVLFVSAHKPLLLPLEEIFHTAQGIPNLHFEVMTGTHNLPHERPIEIAHRIIRFWRETDVSMPFFRECHSAGVSSRPPPSGAGVGSLKGGDGTVRNLIGASKKRSAQQEEERGFDFDKGQRLIMAVTAQRLSAFAWHVVALSSCIYGFKSLEVLPELLGVSMEEEYGGFMQFLTMCGLTGTAITMVLATIQDIVGTPEALSWTKDLAMAASLPTETMITILYWSIVVINKDLLMQPKKVMDPHNPGQVLREETVSVPFSIDASLHAFPGVFLLVDFFLFSRPLPKSIPIVAVAATVTVSYALWAGKCAEMNGHYPYPLLDVLSDAQRFAFYSVAGLAACGTGAAVVRLQARFKGRSGSKPKRQ</sequence>
<dbReference type="GeneID" id="26305316"/>
<evidence type="ECO:0000256" key="4">
    <source>
        <dbReference type="ARBA" id="ARBA00023136"/>
    </source>
</evidence>
<dbReference type="Gene3D" id="3.40.50.1820">
    <property type="entry name" value="alpha/beta hydrolase"/>
    <property type="match status" value="1"/>
</dbReference>
<evidence type="ECO:0000256" key="3">
    <source>
        <dbReference type="ARBA" id="ARBA00022989"/>
    </source>
</evidence>
<keyword evidence="2 6" id="KW-0812">Transmembrane</keyword>
<dbReference type="SUPFAM" id="SSF53474">
    <property type="entry name" value="alpha/beta-Hydrolases"/>
    <property type="match status" value="1"/>
</dbReference>
<dbReference type="InterPro" id="IPR029058">
    <property type="entry name" value="AB_hydrolase_fold"/>
</dbReference>
<dbReference type="InterPro" id="IPR006838">
    <property type="entry name" value="ADTRP_AIG1"/>
</dbReference>
<protein>
    <submittedName>
        <fullName evidence="8">Conserved fungal protein</fullName>
    </submittedName>
</protein>
<dbReference type="HOGENOM" id="CLU_369601_0_0_1"/>
<keyword evidence="3 6" id="KW-1133">Transmembrane helix</keyword>
<name>A0A081CI74_PSEA2</name>